<organism evidence="4 5">
    <name type="scientific">Planosporangium thailandense</name>
    <dbReference type="NCBI Taxonomy" id="765197"/>
    <lineage>
        <taxon>Bacteria</taxon>
        <taxon>Bacillati</taxon>
        <taxon>Actinomycetota</taxon>
        <taxon>Actinomycetes</taxon>
        <taxon>Micromonosporales</taxon>
        <taxon>Micromonosporaceae</taxon>
        <taxon>Planosporangium</taxon>
    </lineage>
</organism>
<name>A0ABX0Y573_9ACTN</name>
<sequence>MPEPQREPSIRPAPTRRRAARKRLVLIAFVAAVLGLVPATTATAAASPTRAATGGTSSGTYFAGVYASLGGVHPYHGYVPSSYRPGTPMPLLVALHGCTENDIGFDLLSGWSARAEQRGFIVVFPEQPVLHNPAACWNWMLPFDQHRGGPEPSAIVGIADLVRGRYTVDAHRVYVTGVSAGGCMANIMAVTYPDVFAAVSILAGCEYKAGVITHRPPAESGRDAYREMGGRARAVPTLIFQGTADKIVPPDTADRIVGQWVETDNLAGVDVQAAPAQVIPGQVPGGRSYTRSIYRTSAGAALVEKYMINGAGHVYPGGCWCSLYGDPSGPDATGITWDFFLAHPKP</sequence>
<dbReference type="RefSeq" id="WP_167928459.1">
    <property type="nucleotide sequence ID" value="NZ_JAATVY010000032.1"/>
</dbReference>
<comment type="caution">
    <text evidence="4">The sequence shown here is derived from an EMBL/GenBank/DDBJ whole genome shotgun (WGS) entry which is preliminary data.</text>
</comment>
<evidence type="ECO:0000256" key="1">
    <source>
        <dbReference type="ARBA" id="ARBA00022729"/>
    </source>
</evidence>
<reference evidence="4 5" key="1">
    <citation type="submission" date="2020-03" db="EMBL/GenBank/DDBJ databases">
        <title>WGS of the type strain of Planosporangium spp.</title>
        <authorList>
            <person name="Thawai C."/>
        </authorList>
    </citation>
    <scope>NUCLEOTIDE SEQUENCE [LARGE SCALE GENOMIC DNA]</scope>
    <source>
        <strain evidence="4 5">TBRC 5610</strain>
    </source>
</reference>
<dbReference type="EMBL" id="JAATVY010000032">
    <property type="protein sequence ID" value="NJC73551.1"/>
    <property type="molecule type" value="Genomic_DNA"/>
</dbReference>
<evidence type="ECO:0000256" key="3">
    <source>
        <dbReference type="SAM" id="SignalP"/>
    </source>
</evidence>
<dbReference type="PANTHER" id="PTHR43037:SF1">
    <property type="entry name" value="BLL1128 PROTEIN"/>
    <property type="match status" value="1"/>
</dbReference>
<dbReference type="InterPro" id="IPR010126">
    <property type="entry name" value="Esterase_phb"/>
</dbReference>
<keyword evidence="2" id="KW-0378">Hydrolase</keyword>
<evidence type="ECO:0000313" key="5">
    <source>
        <dbReference type="Proteomes" id="UP000722989"/>
    </source>
</evidence>
<dbReference type="Gene3D" id="3.40.50.1820">
    <property type="entry name" value="alpha/beta hydrolase"/>
    <property type="match status" value="1"/>
</dbReference>
<keyword evidence="5" id="KW-1185">Reference proteome</keyword>
<evidence type="ECO:0000256" key="2">
    <source>
        <dbReference type="ARBA" id="ARBA00022801"/>
    </source>
</evidence>
<dbReference type="NCBIfam" id="TIGR01840">
    <property type="entry name" value="esterase_phb"/>
    <property type="match status" value="1"/>
</dbReference>
<feature type="signal peptide" evidence="3">
    <location>
        <begin position="1"/>
        <end position="44"/>
    </location>
</feature>
<gene>
    <name evidence="4" type="ORF">HC031_28055</name>
</gene>
<dbReference type="SUPFAM" id="SSF53474">
    <property type="entry name" value="alpha/beta-Hydrolases"/>
    <property type="match status" value="1"/>
</dbReference>
<proteinExistence type="predicted"/>
<dbReference type="InterPro" id="IPR050955">
    <property type="entry name" value="Plant_Biomass_Hydrol_Est"/>
</dbReference>
<accession>A0ABX0Y573</accession>
<evidence type="ECO:0000313" key="4">
    <source>
        <dbReference type="EMBL" id="NJC73551.1"/>
    </source>
</evidence>
<dbReference type="InterPro" id="IPR029058">
    <property type="entry name" value="AB_hydrolase_fold"/>
</dbReference>
<dbReference type="PANTHER" id="PTHR43037">
    <property type="entry name" value="UNNAMED PRODUCT-RELATED"/>
    <property type="match status" value="1"/>
</dbReference>
<dbReference type="Proteomes" id="UP000722989">
    <property type="component" value="Unassembled WGS sequence"/>
</dbReference>
<feature type="chain" id="PRO_5045421595" evidence="3">
    <location>
        <begin position="45"/>
        <end position="346"/>
    </location>
</feature>
<keyword evidence="1 3" id="KW-0732">Signal</keyword>
<dbReference type="Pfam" id="PF10503">
    <property type="entry name" value="Esterase_PHB"/>
    <property type="match status" value="1"/>
</dbReference>
<protein>
    <submittedName>
        <fullName evidence="4">PHB depolymerase family esterase</fullName>
    </submittedName>
</protein>